<protein>
    <submittedName>
        <fullName evidence="2">Uncharacterized protein</fullName>
    </submittedName>
</protein>
<gene>
    <name evidence="2" type="ordered locus">VMUT_1991</name>
</gene>
<name>F0QW96_VULM7</name>
<dbReference type="Gene3D" id="2.60.120.700">
    <property type="entry name" value="Peptidase G1"/>
    <property type="match status" value="1"/>
</dbReference>
<evidence type="ECO:0000256" key="1">
    <source>
        <dbReference type="SAM" id="Phobius"/>
    </source>
</evidence>
<feature type="transmembrane region" description="Helical" evidence="1">
    <location>
        <begin position="12"/>
        <end position="30"/>
    </location>
</feature>
<dbReference type="HOGENOM" id="CLU_511566_0_0_2"/>
<evidence type="ECO:0000313" key="3">
    <source>
        <dbReference type="Proteomes" id="UP000007485"/>
    </source>
</evidence>
<organism evidence="2 3">
    <name type="scientific">Vulcanisaeta moutnovskia (strain 768-28)</name>
    <dbReference type="NCBI Taxonomy" id="985053"/>
    <lineage>
        <taxon>Archaea</taxon>
        <taxon>Thermoproteota</taxon>
        <taxon>Thermoprotei</taxon>
        <taxon>Thermoproteales</taxon>
        <taxon>Thermoproteaceae</taxon>
        <taxon>Vulcanisaeta</taxon>
    </lineage>
</organism>
<proteinExistence type="predicted"/>
<keyword evidence="1" id="KW-1133">Transmembrane helix</keyword>
<dbReference type="InterPro" id="IPR038656">
    <property type="entry name" value="Peptidase_G1_sf"/>
</dbReference>
<dbReference type="EMBL" id="CP002529">
    <property type="protein sequence ID" value="ADY02191.1"/>
    <property type="molecule type" value="Genomic_DNA"/>
</dbReference>
<dbReference type="AlphaFoldDB" id="F0QW96"/>
<keyword evidence="3" id="KW-1185">Reference proteome</keyword>
<keyword evidence="1" id="KW-0472">Membrane</keyword>
<dbReference type="RefSeq" id="WP_013605353.1">
    <property type="nucleotide sequence ID" value="NC_015151.1"/>
</dbReference>
<accession>F0QW96</accession>
<sequence length="532" mass="59613">MSMKLAMHKRVVWITVTAIIITVIFIVKVFQFQIYTWLGIPITGPGLRGFVNFPLQWLSTPTFIINNTVVKPETQYPLYMFDYHTNFMPSIIKFTKSVKFNGRAYAVDVAFTETPIMIVGYNTVKNYYQTPPGHGFCMFMVIVTNVTIININATNNLVLNNIIMSVMNDVTSKALSSKPFSKMTVMQCIDKMLSYYFTVLPPVKDYIGNNTIKLASYGLYWSGKFVGNDYIATTGYVFVYNVISLNGTRVGVIATYIYYRNGTAIINIELLPRSEVAKINEVRYTVESSSKSNWAGYSISTSSGDDLTAAMAGFTVVNAEINDSYDIAYWVGLDPPSSLFSPWGPTGVYFQAGFDEDTQSLFWAAYPTYQGEPIPSQYVPTPYSLLYIMVSYEGLTSSGEQDWFVDFIIDYPNGTTTGKSINAYVNNYASYFVWAQYINERPVYSGQMANLPYISPGSILIYDVVFYDNNLGQWILPTDLTSPSYTAYAIIMNSCPGMVPSSYGQYVIPSGFPNAGTEATGFENQYTTQFCS</sequence>
<evidence type="ECO:0000313" key="2">
    <source>
        <dbReference type="EMBL" id="ADY02191.1"/>
    </source>
</evidence>
<dbReference type="Proteomes" id="UP000007485">
    <property type="component" value="Chromosome"/>
</dbReference>
<reference evidence="2 3" key="1">
    <citation type="journal article" date="2011" name="J. Bacteriol.">
        <title>Complete genome sequence of 'Vulcanisaeta moutnovskia' strain 768-28, a novel member of the hyperthermophilic crenarchaeal genus vulcanisaeta.</title>
        <authorList>
            <person name="Gumerov V.M."/>
            <person name="Mardanov A.V."/>
            <person name="Beletsky A.V."/>
            <person name="Prokofeva M.I."/>
            <person name="Bonch-Osmolovskaya E.A."/>
            <person name="Ravin N.V."/>
            <person name="Skryabin K.G."/>
        </authorList>
    </citation>
    <scope>NUCLEOTIDE SEQUENCE [LARGE SCALE GENOMIC DNA]</scope>
    <source>
        <strain evidence="2 3">768-28</strain>
    </source>
</reference>
<dbReference type="eggNOG" id="arCOG12778">
    <property type="taxonomic scope" value="Archaea"/>
</dbReference>
<dbReference type="GeneID" id="10289643"/>
<keyword evidence="1" id="KW-0812">Transmembrane</keyword>
<dbReference type="KEGG" id="vmo:VMUT_1991"/>